<keyword evidence="1" id="KW-0812">Transmembrane</keyword>
<keyword evidence="1" id="KW-1133">Transmembrane helix</keyword>
<dbReference type="OrthoDB" id="9804637at2"/>
<dbReference type="EMBL" id="NWMW01000001">
    <property type="protein sequence ID" value="PCD03984.1"/>
    <property type="molecule type" value="Genomic_DNA"/>
</dbReference>
<dbReference type="Pfam" id="PF07330">
    <property type="entry name" value="DUF1467"/>
    <property type="match status" value="1"/>
</dbReference>
<accession>A0A2A4B8J6</accession>
<evidence type="ECO:0000313" key="3">
    <source>
        <dbReference type="Proteomes" id="UP000218366"/>
    </source>
</evidence>
<proteinExistence type="predicted"/>
<organism evidence="2 3">
    <name type="scientific">Sphingomonas spermidinifaciens</name>
    <dbReference type="NCBI Taxonomy" id="1141889"/>
    <lineage>
        <taxon>Bacteria</taxon>
        <taxon>Pseudomonadati</taxon>
        <taxon>Pseudomonadota</taxon>
        <taxon>Alphaproteobacteria</taxon>
        <taxon>Sphingomonadales</taxon>
        <taxon>Sphingomonadaceae</taxon>
        <taxon>Sphingomonas</taxon>
    </lineage>
</organism>
<dbReference type="InterPro" id="IPR009935">
    <property type="entry name" value="DUF1467"/>
</dbReference>
<dbReference type="Proteomes" id="UP000218366">
    <property type="component" value="Unassembled WGS sequence"/>
</dbReference>
<dbReference type="RefSeq" id="WP_096342379.1">
    <property type="nucleotide sequence ID" value="NZ_NWMW01000001.1"/>
</dbReference>
<reference evidence="2 3" key="1">
    <citation type="submission" date="2017-09" db="EMBL/GenBank/DDBJ databases">
        <title>Sphingomonas spermidinifaciens 9NM-10, whole genome shotgun sequence.</title>
        <authorList>
            <person name="Feng G."/>
            <person name="Zhu H."/>
        </authorList>
    </citation>
    <scope>NUCLEOTIDE SEQUENCE [LARGE SCALE GENOMIC DNA]</scope>
    <source>
        <strain evidence="2 3">9NM-10</strain>
    </source>
</reference>
<evidence type="ECO:0000313" key="2">
    <source>
        <dbReference type="EMBL" id="PCD03984.1"/>
    </source>
</evidence>
<sequence length="87" mass="9919">MRWQSALAIWFLFWFLSLFFVLPFFARTSDEAGVAKVPGQADSAPVRFPFARILLWTTVVGTALFGLFLANYIYGWVTADMLDFTGR</sequence>
<protein>
    <recommendedName>
        <fullName evidence="4">DUF1467 domain-containing protein</fullName>
    </recommendedName>
</protein>
<evidence type="ECO:0000256" key="1">
    <source>
        <dbReference type="SAM" id="Phobius"/>
    </source>
</evidence>
<dbReference type="AlphaFoldDB" id="A0A2A4B8J6"/>
<gene>
    <name evidence="2" type="ORF">COC42_06635</name>
</gene>
<feature type="transmembrane region" description="Helical" evidence="1">
    <location>
        <begin position="53"/>
        <end position="77"/>
    </location>
</feature>
<comment type="caution">
    <text evidence="2">The sequence shown here is derived from an EMBL/GenBank/DDBJ whole genome shotgun (WGS) entry which is preliminary data.</text>
</comment>
<name>A0A2A4B8J6_9SPHN</name>
<evidence type="ECO:0008006" key="4">
    <source>
        <dbReference type="Google" id="ProtNLM"/>
    </source>
</evidence>
<keyword evidence="1" id="KW-0472">Membrane</keyword>
<keyword evidence="3" id="KW-1185">Reference proteome</keyword>